<reference evidence="2 3" key="1">
    <citation type="submission" date="2021-06" db="EMBL/GenBank/DDBJ databases">
        <title>Genome sequence of Babesia caballi.</title>
        <authorList>
            <person name="Yamagishi J."/>
            <person name="Kidaka T."/>
            <person name="Ochi A."/>
        </authorList>
    </citation>
    <scope>NUCLEOTIDE SEQUENCE [LARGE SCALE GENOMIC DNA]</scope>
    <source>
        <strain evidence="2">USDA-D6B2</strain>
    </source>
</reference>
<proteinExistence type="predicted"/>
<comment type="caution">
    <text evidence="2">The sequence shown here is derived from an EMBL/GenBank/DDBJ whole genome shotgun (WGS) entry which is preliminary data.</text>
</comment>
<dbReference type="EMBL" id="BPLF01000002">
    <property type="protein sequence ID" value="GIX62958.1"/>
    <property type="molecule type" value="Genomic_DNA"/>
</dbReference>
<dbReference type="AlphaFoldDB" id="A0AAV4LT66"/>
<name>A0AAV4LT66_BABCB</name>
<evidence type="ECO:0000313" key="2">
    <source>
        <dbReference type="EMBL" id="GIX62958.1"/>
    </source>
</evidence>
<dbReference type="Proteomes" id="UP001497744">
    <property type="component" value="Unassembled WGS sequence"/>
</dbReference>
<keyword evidence="3" id="KW-1185">Reference proteome</keyword>
<evidence type="ECO:0000313" key="3">
    <source>
        <dbReference type="Proteomes" id="UP001497744"/>
    </source>
</evidence>
<organism evidence="2 3">
    <name type="scientific">Babesia caballi</name>
    <dbReference type="NCBI Taxonomy" id="5871"/>
    <lineage>
        <taxon>Eukaryota</taxon>
        <taxon>Sar</taxon>
        <taxon>Alveolata</taxon>
        <taxon>Apicomplexa</taxon>
        <taxon>Aconoidasida</taxon>
        <taxon>Piroplasmida</taxon>
        <taxon>Babesiidae</taxon>
        <taxon>Babesia</taxon>
    </lineage>
</organism>
<gene>
    <name evidence="2" type="ORF">BcabD6B2_23930</name>
</gene>
<accession>A0AAV4LT66</accession>
<evidence type="ECO:0000256" key="1">
    <source>
        <dbReference type="SAM" id="MobiDB-lite"/>
    </source>
</evidence>
<protein>
    <submittedName>
        <fullName evidence="2">Nucleoporin complex subunit 54</fullName>
    </submittedName>
</protein>
<sequence length="315" mass="35866">MTLLDARGEMATADSSDPGRSDRAVQGDISLEQIANRKDECVRILEKRSLELLCFTYSLSQDRAKEFNRVLEEDLDRMLLDAHKQLAIYRLYGENGGSTFCKYRLRQLETIRREAEQCHERFERAKRQNPHPSVTAIVPIFGTDDLENRVRQSLAEQENVAKAFGNLMDNCKRLLERSEHMRKMLRSLREQNQLIFYKHVQVASLIDEVATYLGVCVRDNVADDLHSACLAQAASEFAVDSWVSKIKGCQATMQAIRTEALTYFRQRESTAGGEAPLMSEEQRKEIQGAIERNTGSILQLSRGAESLCQQLTRDA</sequence>
<dbReference type="RefSeq" id="XP_067715027.1">
    <property type="nucleotide sequence ID" value="XM_067858926.1"/>
</dbReference>
<dbReference type="GeneID" id="94194439"/>
<feature type="region of interest" description="Disordered" evidence="1">
    <location>
        <begin position="1"/>
        <end position="24"/>
    </location>
</feature>